<name>A0A231GSV0_9NOCA</name>
<dbReference type="Proteomes" id="UP000215506">
    <property type="component" value="Unassembled WGS sequence"/>
</dbReference>
<evidence type="ECO:0000313" key="1">
    <source>
        <dbReference type="EMBL" id="OXR39652.1"/>
    </source>
</evidence>
<dbReference type="AlphaFoldDB" id="A0A231GSV0"/>
<organism evidence="1 2">
    <name type="scientific">Nocardia cerradoensis</name>
    <dbReference type="NCBI Taxonomy" id="85688"/>
    <lineage>
        <taxon>Bacteria</taxon>
        <taxon>Bacillati</taxon>
        <taxon>Actinomycetota</taxon>
        <taxon>Actinomycetes</taxon>
        <taxon>Mycobacteriales</taxon>
        <taxon>Nocardiaceae</taxon>
        <taxon>Nocardia</taxon>
    </lineage>
</organism>
<dbReference type="RefSeq" id="WP_189595169.1">
    <property type="nucleotide sequence ID" value="NZ_NGAF01000103.1"/>
</dbReference>
<keyword evidence="2" id="KW-1185">Reference proteome</keyword>
<comment type="caution">
    <text evidence="1">The sequence shown here is derived from an EMBL/GenBank/DDBJ whole genome shotgun (WGS) entry which is preliminary data.</text>
</comment>
<protein>
    <submittedName>
        <fullName evidence="1">Uncharacterized protein</fullName>
    </submittedName>
</protein>
<gene>
    <name evidence="1" type="ORF">B7C42_08283</name>
</gene>
<proteinExistence type="predicted"/>
<reference evidence="1 2" key="1">
    <citation type="submission" date="2017-07" db="EMBL/GenBank/DDBJ databases">
        <title>First draft Genome Sequence of Nocardia cerradoensis isolated from human infection.</title>
        <authorList>
            <person name="Carrasco G."/>
        </authorList>
    </citation>
    <scope>NUCLEOTIDE SEQUENCE [LARGE SCALE GENOMIC DNA]</scope>
    <source>
        <strain evidence="1 2">CNM20130759</strain>
    </source>
</reference>
<accession>A0A231GSV0</accession>
<dbReference type="EMBL" id="NGAF01000103">
    <property type="protein sequence ID" value="OXR39652.1"/>
    <property type="molecule type" value="Genomic_DNA"/>
</dbReference>
<sequence length="50" mass="5593">MIVDWQIYYDAALKCQQIADDIRRADKPVHDAVKGECAGMAGQLGCRQQI</sequence>
<evidence type="ECO:0000313" key="2">
    <source>
        <dbReference type="Proteomes" id="UP000215506"/>
    </source>
</evidence>